<keyword evidence="1" id="KW-0540">Nuclease</keyword>
<dbReference type="AlphaFoldDB" id="A0A1E7QJN7"/>
<dbReference type="Pfam" id="PF00753">
    <property type="entry name" value="Lactamase_B"/>
    <property type="match status" value="1"/>
</dbReference>
<sequence length="544" mass="60971">MNIPKDKFLFLALGGVGKIGMNVSLYHYQGKWIMVDLGIGFADETMPGIELLIADISFIAQRKKDLLGIIITHAHEDHCGAIPYLWEALECPIFATRFTVNFIKEKLKEFQLEEKVPLKQIDVHGTINLSPFTIEFINVTHSITETNSLLITTEVGKALHTGDWKFDPTPVIGPTSNIERFQEIGKQGDLLAIICDSTNVLGRHSPESEGGIYNNIYNIIKSSKSLVAVSLFASNVARIETIIQVAQALNRKVALLGRSLWRIVKVAHDSGYLTHFTEFLEAKEAANLPRNEVVLICTGCQGEPLAATAKLASKSHKAFKMQHGDTIIFSSKIIPGNDTQVHNILNAFVEMGVEVITEKTAHVHASGHPTREELQEMYTLVKPRISIPVHGEYIHMHAHIKFAKECGVEKAIMVKPGYVIDLENGEKINATNVDYFGIDGKLLRHPNSSVMHMRRKMRDAGIILISVITNKKNRLLNKPRVYAPGVFELPNDMFIVQKIIEKVELAFNAYNVEKIREKIRSSVYSVLNQYLSKKPVIEIQVERI</sequence>
<dbReference type="InterPro" id="IPR042173">
    <property type="entry name" value="RNase_J_2"/>
</dbReference>
<dbReference type="Gene3D" id="3.60.15.10">
    <property type="entry name" value="Ribonuclease Z/Hydroxyacylglutathione hydrolase-like"/>
    <property type="match status" value="1"/>
</dbReference>
<dbReference type="Pfam" id="PF07521">
    <property type="entry name" value="RMMBL"/>
    <property type="match status" value="1"/>
</dbReference>
<evidence type="ECO:0000259" key="7">
    <source>
        <dbReference type="SMART" id="SM00849"/>
    </source>
</evidence>
<proteinExistence type="predicted"/>
<keyword evidence="9" id="KW-1185">Reference proteome</keyword>
<gene>
    <name evidence="8" type="ORF">BIY23_02720</name>
</gene>
<evidence type="ECO:0000256" key="3">
    <source>
        <dbReference type="ARBA" id="ARBA00022801"/>
    </source>
</evidence>
<protein>
    <submittedName>
        <fullName evidence="8">RNase J family beta-CASP ribonuclease</fullName>
    </submittedName>
</protein>
<accession>A0A1E7QJN7</accession>
<evidence type="ECO:0000256" key="2">
    <source>
        <dbReference type="ARBA" id="ARBA00022723"/>
    </source>
</evidence>
<dbReference type="PANTHER" id="PTHR43694">
    <property type="entry name" value="RIBONUCLEASE J"/>
    <property type="match status" value="1"/>
</dbReference>
<organism evidence="8 9">
    <name type="scientific">Wolbachia pipientis</name>
    <dbReference type="NCBI Taxonomy" id="955"/>
    <lineage>
        <taxon>Bacteria</taxon>
        <taxon>Pseudomonadati</taxon>
        <taxon>Pseudomonadota</taxon>
        <taxon>Alphaproteobacteria</taxon>
        <taxon>Rickettsiales</taxon>
        <taxon>Anaplasmataceae</taxon>
        <taxon>Wolbachieae</taxon>
        <taxon>Wolbachia</taxon>
    </lineage>
</organism>
<keyword evidence="3" id="KW-0378">Hydrolase</keyword>
<dbReference type="Gene3D" id="3.40.50.10710">
    <property type="entry name" value="Metallo-hydrolase/oxidoreductase"/>
    <property type="match status" value="1"/>
</dbReference>
<evidence type="ECO:0000256" key="5">
    <source>
        <dbReference type="ARBA" id="ARBA00022839"/>
    </source>
</evidence>
<evidence type="ECO:0000256" key="6">
    <source>
        <dbReference type="ARBA" id="ARBA00022884"/>
    </source>
</evidence>
<name>A0A1E7QJN7_WOLPI</name>
<dbReference type="InterPro" id="IPR055132">
    <property type="entry name" value="RNase_J_b_CASP"/>
</dbReference>
<comment type="caution">
    <text evidence="8">The sequence shown here is derived from an EMBL/GenBank/DDBJ whole genome shotgun (WGS) entry which is preliminary data.</text>
</comment>
<dbReference type="InterPro" id="IPR036866">
    <property type="entry name" value="RibonucZ/Hydroxyglut_hydro"/>
</dbReference>
<dbReference type="Proteomes" id="UP000175679">
    <property type="component" value="Unassembled WGS sequence"/>
</dbReference>
<evidence type="ECO:0000256" key="4">
    <source>
        <dbReference type="ARBA" id="ARBA00022833"/>
    </source>
</evidence>
<dbReference type="EMBL" id="MJMG01000007">
    <property type="protein sequence ID" value="OEY86597.1"/>
    <property type="molecule type" value="Genomic_DNA"/>
</dbReference>
<keyword evidence="4" id="KW-0862">Zinc</keyword>
<dbReference type="SUPFAM" id="SSF56281">
    <property type="entry name" value="Metallo-hydrolase/oxidoreductase"/>
    <property type="match status" value="1"/>
</dbReference>
<keyword evidence="6" id="KW-0694">RNA-binding</keyword>
<dbReference type="InterPro" id="IPR011108">
    <property type="entry name" value="RMMBL"/>
</dbReference>
<dbReference type="Pfam" id="PF17770">
    <property type="entry name" value="RNase_J_C"/>
    <property type="match status" value="1"/>
</dbReference>
<dbReference type="Pfam" id="PF22505">
    <property type="entry name" value="RNase_J_b_CASP"/>
    <property type="match status" value="1"/>
</dbReference>
<evidence type="ECO:0000256" key="1">
    <source>
        <dbReference type="ARBA" id="ARBA00022722"/>
    </source>
</evidence>
<dbReference type="InterPro" id="IPR041636">
    <property type="entry name" value="RNase_J_C"/>
</dbReference>
<dbReference type="OrthoDB" id="9770211at2"/>
<dbReference type="RefSeq" id="WP_070065077.1">
    <property type="nucleotide sequence ID" value="NZ_MJMG01000007.1"/>
</dbReference>
<dbReference type="GO" id="GO:0003723">
    <property type="term" value="F:RNA binding"/>
    <property type="evidence" value="ECO:0007669"/>
    <property type="project" value="UniProtKB-KW"/>
</dbReference>
<evidence type="ECO:0000313" key="8">
    <source>
        <dbReference type="EMBL" id="OEY86597.1"/>
    </source>
</evidence>
<dbReference type="PANTHER" id="PTHR43694:SF1">
    <property type="entry name" value="RIBONUCLEASE J"/>
    <property type="match status" value="1"/>
</dbReference>
<keyword evidence="5" id="KW-0269">Exonuclease</keyword>
<dbReference type="Gene3D" id="3.10.20.580">
    <property type="match status" value="1"/>
</dbReference>
<evidence type="ECO:0000313" key="9">
    <source>
        <dbReference type="Proteomes" id="UP000175679"/>
    </source>
</evidence>
<dbReference type="GO" id="GO:0046872">
    <property type="term" value="F:metal ion binding"/>
    <property type="evidence" value="ECO:0007669"/>
    <property type="project" value="UniProtKB-KW"/>
</dbReference>
<feature type="domain" description="Metallo-beta-lactamase" evidence="7">
    <location>
        <begin position="20"/>
        <end position="204"/>
    </location>
</feature>
<reference evidence="8 9" key="1">
    <citation type="submission" date="2016-09" db="EMBL/GenBank/DDBJ databases">
        <title>Genomic evidence for plant-parasitic nematodes as the earliest Wolbachia hosts.</title>
        <authorList>
            <person name="Brown A.M."/>
            <person name="Wasala S.K."/>
            <person name="Howe D.K."/>
            <person name="Peetz A.B."/>
            <person name="Zasada I.A."/>
            <person name="Denver D.R."/>
        </authorList>
    </citation>
    <scope>NUCLEOTIDE SEQUENCE [LARGE SCALE GENOMIC DNA]</scope>
    <source>
        <strain evidence="9">wPpe</strain>
    </source>
</reference>
<dbReference type="InterPro" id="IPR001279">
    <property type="entry name" value="Metallo-B-lactamas"/>
</dbReference>
<dbReference type="CDD" id="cd07714">
    <property type="entry name" value="RNaseJ_MBL-fold"/>
    <property type="match status" value="1"/>
</dbReference>
<dbReference type="SMART" id="SM00849">
    <property type="entry name" value="Lactamase_B"/>
    <property type="match status" value="1"/>
</dbReference>
<keyword evidence="2" id="KW-0479">Metal-binding</keyword>
<dbReference type="GO" id="GO:0004527">
    <property type="term" value="F:exonuclease activity"/>
    <property type="evidence" value="ECO:0007669"/>
    <property type="project" value="UniProtKB-KW"/>
</dbReference>